<organism evidence="2 3">
    <name type="scientific">Ilex paraguariensis</name>
    <name type="common">yerba mate</name>
    <dbReference type="NCBI Taxonomy" id="185542"/>
    <lineage>
        <taxon>Eukaryota</taxon>
        <taxon>Viridiplantae</taxon>
        <taxon>Streptophyta</taxon>
        <taxon>Embryophyta</taxon>
        <taxon>Tracheophyta</taxon>
        <taxon>Spermatophyta</taxon>
        <taxon>Magnoliopsida</taxon>
        <taxon>eudicotyledons</taxon>
        <taxon>Gunneridae</taxon>
        <taxon>Pentapetalae</taxon>
        <taxon>asterids</taxon>
        <taxon>campanulids</taxon>
        <taxon>Aquifoliales</taxon>
        <taxon>Aquifoliaceae</taxon>
        <taxon>Ilex</taxon>
    </lineage>
</organism>
<keyword evidence="3" id="KW-1185">Reference proteome</keyword>
<keyword evidence="1" id="KW-0472">Membrane</keyword>
<dbReference type="EMBL" id="CAUOFW020002536">
    <property type="protein sequence ID" value="CAK9154495.1"/>
    <property type="molecule type" value="Genomic_DNA"/>
</dbReference>
<dbReference type="Proteomes" id="UP001642360">
    <property type="component" value="Unassembled WGS sequence"/>
</dbReference>
<name>A0ABC8SCE7_9AQUA</name>
<proteinExistence type="predicted"/>
<gene>
    <name evidence="2" type="ORF">ILEXP_LOCUS22817</name>
</gene>
<dbReference type="AlphaFoldDB" id="A0ABC8SCE7"/>
<sequence length="101" mass="11689">MHKPHLLMLFCLKYFWGLMSFIFGRNFVVNFLSELLVLWKSWSFSSQLKVAALSMIANCGWAIWKSRNDCRFDEIAPSIPCTEFNYLSNGGIYVSCLGDYV</sequence>
<feature type="transmembrane region" description="Helical" evidence="1">
    <location>
        <begin position="44"/>
        <end position="64"/>
    </location>
</feature>
<accession>A0ABC8SCE7</accession>
<keyword evidence="1" id="KW-1133">Transmembrane helix</keyword>
<comment type="caution">
    <text evidence="2">The sequence shown here is derived from an EMBL/GenBank/DDBJ whole genome shotgun (WGS) entry which is preliminary data.</text>
</comment>
<evidence type="ECO:0000256" key="1">
    <source>
        <dbReference type="SAM" id="Phobius"/>
    </source>
</evidence>
<evidence type="ECO:0000313" key="3">
    <source>
        <dbReference type="Proteomes" id="UP001642360"/>
    </source>
</evidence>
<evidence type="ECO:0000313" key="2">
    <source>
        <dbReference type="EMBL" id="CAK9154495.1"/>
    </source>
</evidence>
<protein>
    <submittedName>
        <fullName evidence="2">Uncharacterized protein</fullName>
    </submittedName>
</protein>
<reference evidence="2 3" key="1">
    <citation type="submission" date="2024-02" db="EMBL/GenBank/DDBJ databases">
        <authorList>
            <person name="Vignale AGUSTIN F."/>
            <person name="Sosa J E."/>
            <person name="Modenutti C."/>
        </authorList>
    </citation>
    <scope>NUCLEOTIDE SEQUENCE [LARGE SCALE GENOMIC DNA]</scope>
</reference>
<keyword evidence="1" id="KW-0812">Transmembrane</keyword>
<feature type="transmembrane region" description="Helical" evidence="1">
    <location>
        <begin position="7"/>
        <end position="24"/>
    </location>
</feature>